<evidence type="ECO:0000256" key="1">
    <source>
        <dbReference type="SAM" id="MobiDB-lite"/>
    </source>
</evidence>
<evidence type="ECO:0000313" key="3">
    <source>
        <dbReference type="EMBL" id="GAV86343.1"/>
    </source>
</evidence>
<dbReference type="GO" id="GO:0009507">
    <property type="term" value="C:chloroplast"/>
    <property type="evidence" value="ECO:0007669"/>
    <property type="project" value="TreeGrafter"/>
</dbReference>
<accession>A0A1Q3D216</accession>
<keyword evidence="2" id="KW-0472">Membrane</keyword>
<dbReference type="PANTHER" id="PTHR35483">
    <property type="entry name" value="NUCLEUSENVELOPE PROTEIN"/>
    <property type="match status" value="1"/>
</dbReference>
<dbReference type="InParanoid" id="A0A1Q3D216"/>
<dbReference type="OrthoDB" id="1680511at2759"/>
<organism evidence="3 4">
    <name type="scientific">Cephalotus follicularis</name>
    <name type="common">Albany pitcher plant</name>
    <dbReference type="NCBI Taxonomy" id="3775"/>
    <lineage>
        <taxon>Eukaryota</taxon>
        <taxon>Viridiplantae</taxon>
        <taxon>Streptophyta</taxon>
        <taxon>Embryophyta</taxon>
        <taxon>Tracheophyta</taxon>
        <taxon>Spermatophyta</taxon>
        <taxon>Magnoliopsida</taxon>
        <taxon>eudicotyledons</taxon>
        <taxon>Gunneridae</taxon>
        <taxon>Pentapetalae</taxon>
        <taxon>rosids</taxon>
        <taxon>fabids</taxon>
        <taxon>Oxalidales</taxon>
        <taxon>Cephalotaceae</taxon>
        <taxon>Cephalotus</taxon>
    </lineage>
</organism>
<evidence type="ECO:0000256" key="2">
    <source>
        <dbReference type="SAM" id="Phobius"/>
    </source>
</evidence>
<keyword evidence="2" id="KW-0812">Transmembrane</keyword>
<evidence type="ECO:0000313" key="4">
    <source>
        <dbReference type="Proteomes" id="UP000187406"/>
    </source>
</evidence>
<keyword evidence="4" id="KW-1185">Reference proteome</keyword>
<feature type="compositionally biased region" description="Gly residues" evidence="1">
    <location>
        <begin position="137"/>
        <end position="162"/>
    </location>
</feature>
<dbReference type="EMBL" id="BDDD01003870">
    <property type="protein sequence ID" value="GAV86343.1"/>
    <property type="molecule type" value="Genomic_DNA"/>
</dbReference>
<protein>
    <submittedName>
        <fullName evidence="3">Uncharacterized protein</fullName>
    </submittedName>
</protein>
<sequence length="271" mass="30186">MASIQTNVYQPSIPLPKFSQPLRPFILPIRAKSNPRVSLKLNANASICLPIHANSNLRVSLKLNANASSTRLQFEPLLNHHRPLQRSLVCLLGGKDKSEKDAGSPWKALEKTLGNFKGQSIEDVLRQQIEKQEFSDGGSGENPPRGGGGGGGEGGDGSGGSENEGLADIINEVLQVVLATVGFIFLYIFIISGEELTRLGKDYIKYLFKGTTSVRLRRAMYKWRKFFESLNEREVEDPDWLAKEIINTPTWYDSPEKYRHILRSKLSSDTD</sequence>
<dbReference type="FunCoup" id="A0A1Q3D216">
    <property type="interactions" value="2003"/>
</dbReference>
<reference evidence="4" key="1">
    <citation type="submission" date="2016-04" db="EMBL/GenBank/DDBJ databases">
        <title>Cephalotus genome sequencing.</title>
        <authorList>
            <person name="Fukushima K."/>
            <person name="Hasebe M."/>
            <person name="Fang X."/>
        </authorList>
    </citation>
    <scope>NUCLEOTIDE SEQUENCE [LARGE SCALE GENOMIC DNA]</scope>
    <source>
        <strain evidence="4">cv. St1</strain>
    </source>
</reference>
<dbReference type="STRING" id="3775.A0A1Q3D216"/>
<dbReference type="PANTHER" id="PTHR35483:SF1">
    <property type="entry name" value="GLYCINE-RICH PROTEIN-RELATED"/>
    <property type="match status" value="1"/>
</dbReference>
<proteinExistence type="predicted"/>
<name>A0A1Q3D216_CEPFO</name>
<dbReference type="AlphaFoldDB" id="A0A1Q3D216"/>
<gene>
    <name evidence="3" type="ORF">CFOL_v3_29774</name>
</gene>
<keyword evidence="2" id="KW-1133">Transmembrane helix</keyword>
<comment type="caution">
    <text evidence="3">The sequence shown here is derived from an EMBL/GenBank/DDBJ whole genome shotgun (WGS) entry which is preliminary data.</text>
</comment>
<feature type="transmembrane region" description="Helical" evidence="2">
    <location>
        <begin position="173"/>
        <end position="191"/>
    </location>
</feature>
<feature type="region of interest" description="Disordered" evidence="1">
    <location>
        <begin position="133"/>
        <end position="162"/>
    </location>
</feature>
<dbReference type="Proteomes" id="UP000187406">
    <property type="component" value="Unassembled WGS sequence"/>
</dbReference>